<gene>
    <name evidence="2" type="ORF">J120_03515</name>
</gene>
<dbReference type="InterPro" id="IPR036938">
    <property type="entry name" value="PAP2/HPO_sf"/>
</dbReference>
<organism evidence="2 3">
    <name type="scientific">candidate division TM6 bacterium JCVI TM6SC1</name>
    <dbReference type="NCBI Taxonomy" id="1306947"/>
    <lineage>
        <taxon>Bacteria</taxon>
        <taxon>Candidatus Babelota</taxon>
        <taxon>Vermiphilus</taxon>
    </lineage>
</organism>
<dbReference type="EMBL" id="ARQD01000002">
    <property type="protein sequence ID" value="KIX85341.1"/>
    <property type="molecule type" value="Genomic_DNA"/>
</dbReference>
<accession>A0A0D2JE69</accession>
<dbReference type="Gene3D" id="1.20.144.10">
    <property type="entry name" value="Phosphatidic acid phosphatase type 2/haloperoxidase"/>
    <property type="match status" value="1"/>
</dbReference>
<keyword evidence="1" id="KW-0472">Membrane</keyword>
<evidence type="ECO:0000256" key="1">
    <source>
        <dbReference type="SAM" id="Phobius"/>
    </source>
</evidence>
<comment type="caution">
    <text evidence="2">The sequence shown here is derived from an EMBL/GenBank/DDBJ whole genome shotgun (WGS) entry which is preliminary data.</text>
</comment>
<dbReference type="Proteomes" id="UP000032214">
    <property type="component" value="Unassembled WGS sequence"/>
</dbReference>
<protein>
    <recommendedName>
        <fullName evidence="4">Phosphatidic acid phosphatase type 2/haloperoxidase domain-containing protein</fullName>
    </recommendedName>
</protein>
<proteinExistence type="predicted"/>
<keyword evidence="1" id="KW-1133">Transmembrane helix</keyword>
<keyword evidence="3" id="KW-1185">Reference proteome</keyword>
<reference evidence="2 3" key="1">
    <citation type="journal article" date="2013" name="Proc. Natl. Acad. Sci. U.S.A.">
        <title>Candidate phylum TM6 genome recovered from a hospital sink biofilm provides genomic insights into this uncultivated phylum.</title>
        <authorList>
            <person name="McLean J.S."/>
            <person name="Lombardo M.J."/>
            <person name="Badger J.H."/>
            <person name="Edlund A."/>
            <person name="Novotny M."/>
            <person name="Yee-Greenbaum J."/>
            <person name="Vyahhi N."/>
            <person name="Hall A.P."/>
            <person name="Yang Y."/>
            <person name="Dupont C.L."/>
            <person name="Ziegler M.G."/>
            <person name="Chitsaz H."/>
            <person name="Allen A.E."/>
            <person name="Yooseph S."/>
            <person name="Tesler G."/>
            <person name="Pevzner P.A."/>
            <person name="Friedman R.M."/>
            <person name="Nealson K.H."/>
            <person name="Venter J.C."/>
            <person name="Lasken R.S."/>
        </authorList>
    </citation>
    <scope>NUCLEOTIDE SEQUENCE [LARGE SCALE GENOMIC DNA]</scope>
    <source>
        <strain evidence="2 3">TM6SC1</strain>
    </source>
</reference>
<feature type="transmembrane region" description="Helical" evidence="1">
    <location>
        <begin position="214"/>
        <end position="234"/>
    </location>
</feature>
<sequence>MIAIRGPVLILLILQMISCTTIASNALNVSITHPEFTQLATQNAFAKKCPFITRKQGHKFFTDAIRDVIMLHVNLFSIDSFKVIAASMPFYFATRMLDEPVHRYFYCPSHHKNLRQFPHWCHETVRLGLALPISTFGLLGLFSSDPEWRQTGQVFLIGMPFVIFGKDVLKQIEIDASYRPWNEHFSCKKRALGGFPSGHMAEITYMIALYGMRFGLPVAIPLGIYGAALASVFVNCNRHYVSQMVAGAALGTMYAFAANKLIDSRLSRQGNLSCGYSKANGVTVNYSYKF</sequence>
<name>A0A0D2JE69_9BACT</name>
<dbReference type="AlphaFoldDB" id="A0A0D2JE69"/>
<dbReference type="SUPFAM" id="SSF48317">
    <property type="entry name" value="Acid phosphatase/Vanadium-dependent haloperoxidase"/>
    <property type="match status" value="1"/>
</dbReference>
<dbReference type="eggNOG" id="ENOG5034BDR">
    <property type="taxonomic scope" value="Bacteria"/>
</dbReference>
<dbReference type="STRING" id="1306947.J120_03515"/>
<evidence type="ECO:0000313" key="2">
    <source>
        <dbReference type="EMBL" id="KIX85341.1"/>
    </source>
</evidence>
<evidence type="ECO:0000313" key="3">
    <source>
        <dbReference type="Proteomes" id="UP000032214"/>
    </source>
</evidence>
<evidence type="ECO:0008006" key="4">
    <source>
        <dbReference type="Google" id="ProtNLM"/>
    </source>
</evidence>
<keyword evidence="1" id="KW-0812">Transmembrane</keyword>